<dbReference type="AlphaFoldDB" id="A0A914P9F7"/>
<evidence type="ECO:0000313" key="1">
    <source>
        <dbReference type="Proteomes" id="UP000887578"/>
    </source>
</evidence>
<reference evidence="2" key="1">
    <citation type="submission" date="2022-11" db="UniProtKB">
        <authorList>
            <consortium name="WormBaseParasite"/>
        </authorList>
    </citation>
    <scope>IDENTIFICATION</scope>
</reference>
<keyword evidence="1" id="KW-1185">Reference proteome</keyword>
<proteinExistence type="predicted"/>
<evidence type="ECO:0000313" key="2">
    <source>
        <dbReference type="WBParaSite" id="PDA_v2.g11343.t1"/>
    </source>
</evidence>
<dbReference type="Gene3D" id="3.40.50.2300">
    <property type="match status" value="1"/>
</dbReference>
<accession>A0A914P9F7</accession>
<dbReference type="Proteomes" id="UP000887578">
    <property type="component" value="Unplaced"/>
</dbReference>
<protein>
    <submittedName>
        <fullName evidence="2">Piwi domain-containing protein</fullName>
    </submittedName>
</protein>
<sequence>MEVLEKPLEVKARVLIAPQVRYSNTSRHPEQKWKVREGVLIFDFKIAFDSARWEQCEHIVFDIDTKHHEKSKGFEQKYEVITQCVKSFHHFKVLTTSPLSLENVVAKANAKLGRLNYDIVLHDFPIESTVLSIGHGMNHLSSGMGNPQSDSKNASKREQSAADIYMVVVIQALFLPMSLFWGIFCANDGVSPNEFNGNFFFSPMYRDGKLSVLDILLEETLERFQTNRGSPLSRII</sequence>
<dbReference type="WBParaSite" id="PDA_v2.g11343.t1">
    <property type="protein sequence ID" value="PDA_v2.g11343.t1"/>
    <property type="gene ID" value="PDA_v2.g11343"/>
</dbReference>
<organism evidence="1 2">
    <name type="scientific">Panagrolaimus davidi</name>
    <dbReference type="NCBI Taxonomy" id="227884"/>
    <lineage>
        <taxon>Eukaryota</taxon>
        <taxon>Metazoa</taxon>
        <taxon>Ecdysozoa</taxon>
        <taxon>Nematoda</taxon>
        <taxon>Chromadorea</taxon>
        <taxon>Rhabditida</taxon>
        <taxon>Tylenchina</taxon>
        <taxon>Panagrolaimomorpha</taxon>
        <taxon>Panagrolaimoidea</taxon>
        <taxon>Panagrolaimidae</taxon>
        <taxon>Panagrolaimus</taxon>
    </lineage>
</organism>
<name>A0A914P9F7_9BILA</name>